<keyword evidence="2" id="KW-1185">Reference proteome</keyword>
<name>S6ACI2_METRE</name>
<dbReference type="EMBL" id="AP013068">
    <property type="protein sequence ID" value="BAN46442.1"/>
    <property type="molecule type" value="Genomic_DNA"/>
</dbReference>
<evidence type="ECO:0000313" key="2">
    <source>
        <dbReference type="Proteomes" id="UP000015503"/>
    </source>
</evidence>
<evidence type="ECO:0000313" key="1">
    <source>
        <dbReference type="EMBL" id="BAN46442.1"/>
    </source>
</evidence>
<evidence type="ECO:0008006" key="3">
    <source>
        <dbReference type="Google" id="ProtNLM"/>
    </source>
</evidence>
<dbReference type="OrthoDB" id="7011607at2"/>
<dbReference type="RefSeq" id="WP_016490644.1">
    <property type="nucleotide sequence ID" value="NC_021499.1"/>
</dbReference>
<dbReference type="PATRIC" id="fig|1245471.3.peg.722"/>
<dbReference type="KEGG" id="pre:PCA10_07100"/>
<reference evidence="1 2" key="1">
    <citation type="journal article" date="2013" name="Genome Announc.">
        <title>Complete Genome Sequence of the Carbazole Degrader Pseudomonas resinovorans Strain CA10 (NBRC 106553).</title>
        <authorList>
            <person name="Shintani M."/>
            <person name="Hosoyama A."/>
            <person name="Ohji S."/>
            <person name="Tsuchikane K."/>
            <person name="Takarada H."/>
            <person name="Yamazoe A."/>
            <person name="Fujita N."/>
            <person name="Nojiri H."/>
        </authorList>
    </citation>
    <scope>NUCLEOTIDE SEQUENCE [LARGE SCALE GENOMIC DNA]</scope>
    <source>
        <strain evidence="1 2">NBRC 106553</strain>
    </source>
</reference>
<dbReference type="HOGENOM" id="CLU_174796_0_0_6"/>
<proteinExistence type="predicted"/>
<protein>
    <recommendedName>
        <fullName evidence="3">DUF3077 domain-containing protein</fullName>
    </recommendedName>
</protein>
<gene>
    <name evidence="1" type="ORF">PCA10_07100</name>
</gene>
<dbReference type="AlphaFoldDB" id="S6ACI2"/>
<dbReference type="Proteomes" id="UP000015503">
    <property type="component" value="Chromosome"/>
</dbReference>
<organism evidence="1 2">
    <name type="scientific">Metapseudomonas resinovorans NBRC 106553</name>
    <dbReference type="NCBI Taxonomy" id="1245471"/>
    <lineage>
        <taxon>Bacteria</taxon>
        <taxon>Pseudomonadati</taxon>
        <taxon>Pseudomonadota</taxon>
        <taxon>Gammaproteobacteria</taxon>
        <taxon>Pseudomonadales</taxon>
        <taxon>Pseudomonadaceae</taxon>
        <taxon>Metapseudomonas</taxon>
    </lineage>
</organism>
<sequence length="86" mass="9636">MSDFRPLPQPCRDVLYFNAAAPAEDLFDTAEQRMVAALNLLQILEFSDSKDFVQHQATRLASALGVLLSDARVLYEAAQLRAQERP</sequence>
<accession>S6ACI2</accession>